<dbReference type="EC" id="2.7.13.3" evidence="2"/>
<reference evidence="8 9" key="1">
    <citation type="journal article" date="2014" name="PLoS Genet.">
        <title>Phylogenetically driven sequencing of extremely halophilic archaea reveals strategies for static and dynamic osmo-response.</title>
        <authorList>
            <person name="Becker E.A."/>
            <person name="Seitzer P.M."/>
            <person name="Tritt A."/>
            <person name="Larsen D."/>
            <person name="Krusor M."/>
            <person name="Yao A.I."/>
            <person name="Wu D."/>
            <person name="Madern D."/>
            <person name="Eisen J.A."/>
            <person name="Darling A.E."/>
            <person name="Facciotti M.T."/>
        </authorList>
    </citation>
    <scope>NUCLEOTIDE SEQUENCE [LARGE SCALE GENOMIC DNA]</scope>
    <source>
        <strain evidence="8 9">AJ5</strain>
    </source>
</reference>
<dbReference type="PROSITE" id="PS50113">
    <property type="entry name" value="PAC"/>
    <property type="match status" value="1"/>
</dbReference>
<dbReference type="InterPro" id="IPR036097">
    <property type="entry name" value="HisK_dim/P_sf"/>
</dbReference>
<dbReference type="InterPro" id="IPR035965">
    <property type="entry name" value="PAS-like_dom_sf"/>
</dbReference>
<dbReference type="InterPro" id="IPR013656">
    <property type="entry name" value="PAS_4"/>
</dbReference>
<dbReference type="InterPro" id="IPR003661">
    <property type="entry name" value="HisK_dim/P_dom"/>
</dbReference>
<gene>
    <name evidence="8" type="ORF">C445_20027</name>
</gene>
<comment type="caution">
    <text evidence="8">The sequence shown here is derived from an EMBL/GenBank/DDBJ whole genome shotgun (WGS) entry which is preliminary data.</text>
</comment>
<dbReference type="InterPro" id="IPR036890">
    <property type="entry name" value="HATPase_C_sf"/>
</dbReference>
<proteinExistence type="predicted"/>
<evidence type="ECO:0000313" key="8">
    <source>
        <dbReference type="EMBL" id="EMA27973.1"/>
    </source>
</evidence>
<dbReference type="InParanoid" id="M0L4G3"/>
<dbReference type="Proteomes" id="UP000011555">
    <property type="component" value="Unassembled WGS sequence"/>
</dbReference>
<dbReference type="GO" id="GO:0000155">
    <property type="term" value="F:phosphorelay sensor kinase activity"/>
    <property type="evidence" value="ECO:0007669"/>
    <property type="project" value="InterPro"/>
</dbReference>
<evidence type="ECO:0000313" key="9">
    <source>
        <dbReference type="Proteomes" id="UP000011555"/>
    </source>
</evidence>
<organism evidence="8 9">
    <name type="scientific">Natronobacterium lacisalsi AJ5</name>
    <dbReference type="NCBI Taxonomy" id="358396"/>
    <lineage>
        <taxon>Archaea</taxon>
        <taxon>Methanobacteriati</taxon>
        <taxon>Methanobacteriota</taxon>
        <taxon>Stenosarchaea group</taxon>
        <taxon>Halobacteria</taxon>
        <taxon>Halobacteriales</taxon>
        <taxon>Natrialbaceae</taxon>
        <taxon>Natronobacterium</taxon>
    </lineage>
</organism>
<dbReference type="SUPFAM" id="SSF55785">
    <property type="entry name" value="PYP-like sensor domain (PAS domain)"/>
    <property type="match status" value="1"/>
</dbReference>
<dbReference type="SUPFAM" id="SSF55874">
    <property type="entry name" value="ATPase domain of HSP90 chaperone/DNA topoisomerase II/histidine kinase"/>
    <property type="match status" value="1"/>
</dbReference>
<evidence type="ECO:0000256" key="4">
    <source>
        <dbReference type="ARBA" id="ARBA00022679"/>
    </source>
</evidence>
<dbReference type="SMART" id="SM00388">
    <property type="entry name" value="HisKA"/>
    <property type="match status" value="1"/>
</dbReference>
<evidence type="ECO:0000259" key="7">
    <source>
        <dbReference type="PROSITE" id="PS50113"/>
    </source>
</evidence>
<dbReference type="eggNOG" id="arCOG02358">
    <property type="taxonomic scope" value="Archaea"/>
</dbReference>
<keyword evidence="4" id="KW-0808">Transferase</keyword>
<dbReference type="Gene3D" id="3.30.565.10">
    <property type="entry name" value="Histidine kinase-like ATPase, C-terminal domain"/>
    <property type="match status" value="1"/>
</dbReference>
<dbReference type="PATRIC" id="fig|358396.7.peg.4054"/>
<dbReference type="SUPFAM" id="SSF47384">
    <property type="entry name" value="Homodimeric domain of signal transducing histidine kinase"/>
    <property type="match status" value="1"/>
</dbReference>
<dbReference type="eggNOG" id="arCOG06712">
    <property type="taxonomic scope" value="Archaea"/>
</dbReference>
<dbReference type="FunFam" id="3.30.565.10:FF:000006">
    <property type="entry name" value="Sensor histidine kinase WalK"/>
    <property type="match status" value="1"/>
</dbReference>
<dbReference type="PANTHER" id="PTHR43304:SF1">
    <property type="entry name" value="PAC DOMAIN-CONTAINING PROTEIN"/>
    <property type="match status" value="1"/>
</dbReference>
<dbReference type="Gene3D" id="1.10.287.130">
    <property type="match status" value="1"/>
</dbReference>
<evidence type="ECO:0000256" key="3">
    <source>
        <dbReference type="ARBA" id="ARBA00022553"/>
    </source>
</evidence>
<feature type="domain" description="Histidine kinase" evidence="6">
    <location>
        <begin position="145"/>
        <end position="358"/>
    </location>
</feature>
<protein>
    <recommendedName>
        <fullName evidence="2">histidine kinase</fullName>
        <ecNumber evidence="2">2.7.13.3</ecNumber>
    </recommendedName>
</protein>
<evidence type="ECO:0000256" key="1">
    <source>
        <dbReference type="ARBA" id="ARBA00000085"/>
    </source>
</evidence>
<dbReference type="InterPro" id="IPR004358">
    <property type="entry name" value="Sig_transdc_His_kin-like_C"/>
</dbReference>
<dbReference type="PRINTS" id="PR00344">
    <property type="entry name" value="BCTRLSENSOR"/>
</dbReference>
<name>M0L4G3_NATLA</name>
<dbReference type="STRING" id="358396.CHINAEXTREME_11455"/>
<accession>M0L4G3</accession>
<feature type="domain" description="PAC" evidence="7">
    <location>
        <begin position="72"/>
        <end position="134"/>
    </location>
</feature>
<dbReference type="InterPro" id="IPR052162">
    <property type="entry name" value="Sensor_kinase/Photoreceptor"/>
</dbReference>
<dbReference type="CDD" id="cd00082">
    <property type="entry name" value="HisKA"/>
    <property type="match status" value="1"/>
</dbReference>
<dbReference type="AlphaFoldDB" id="M0L4G3"/>
<dbReference type="InterPro" id="IPR000700">
    <property type="entry name" value="PAS-assoc_C"/>
</dbReference>
<keyword evidence="9" id="KW-1185">Reference proteome</keyword>
<dbReference type="EMBL" id="AOLZ01000076">
    <property type="protein sequence ID" value="EMA27973.1"/>
    <property type="molecule type" value="Genomic_DNA"/>
</dbReference>
<evidence type="ECO:0000259" key="6">
    <source>
        <dbReference type="PROSITE" id="PS50109"/>
    </source>
</evidence>
<evidence type="ECO:0000256" key="5">
    <source>
        <dbReference type="ARBA" id="ARBA00022777"/>
    </source>
</evidence>
<evidence type="ECO:0000256" key="2">
    <source>
        <dbReference type="ARBA" id="ARBA00012438"/>
    </source>
</evidence>
<dbReference type="NCBIfam" id="TIGR00229">
    <property type="entry name" value="sensory_box"/>
    <property type="match status" value="1"/>
</dbReference>
<keyword evidence="3" id="KW-0597">Phosphoprotein</keyword>
<sequence length="359" mass="41002">MWITSFEALEESERRYRTLVEHFPNGSVGLFDEDLRYTAAGGQLFDDLDFDLDPEDRIGEQFTELHPPEIVEEVQPYFEAALDGEPKSFEIEYADRHLYGNTLPVRDVNDEVFAGMLVIQDVTERREYERMLEESNERLEQFAYAASHDLQEPLRMVSSYLQLLESRYADELDEDGEEFIEFAVVGADRMRDMIDGLLEYSRVETEGDPFEPVDLDAVLDDVLTDLQLQIEETHAHITVDDLPTVQGDGEQLRQVFQNLLDNAIEYSGDEPPRIHVSADHEGAKWCIAVRDEGIGIDPEQQDRIFEVFQQLHSREEHAGTGIGLALCQRIVKRHGGEIRVNSEPGEGTTFSFTLPAIDT</sequence>
<dbReference type="SMART" id="SM00387">
    <property type="entry name" value="HATPase_c"/>
    <property type="match status" value="1"/>
</dbReference>
<dbReference type="PANTHER" id="PTHR43304">
    <property type="entry name" value="PHYTOCHROME-LIKE PROTEIN CPH1"/>
    <property type="match status" value="1"/>
</dbReference>
<dbReference type="Pfam" id="PF08448">
    <property type="entry name" value="PAS_4"/>
    <property type="match status" value="1"/>
</dbReference>
<dbReference type="InterPro" id="IPR003594">
    <property type="entry name" value="HATPase_dom"/>
</dbReference>
<comment type="catalytic activity">
    <reaction evidence="1">
        <text>ATP + protein L-histidine = ADP + protein N-phospho-L-histidine.</text>
        <dbReference type="EC" id="2.7.13.3"/>
    </reaction>
</comment>
<dbReference type="Pfam" id="PF02518">
    <property type="entry name" value="HATPase_c"/>
    <property type="match status" value="1"/>
</dbReference>
<dbReference type="PROSITE" id="PS50109">
    <property type="entry name" value="HIS_KIN"/>
    <property type="match status" value="1"/>
</dbReference>
<dbReference type="InterPro" id="IPR000014">
    <property type="entry name" value="PAS"/>
</dbReference>
<keyword evidence="5 8" id="KW-0418">Kinase</keyword>
<dbReference type="InterPro" id="IPR005467">
    <property type="entry name" value="His_kinase_dom"/>
</dbReference>
<dbReference type="Gene3D" id="3.30.450.20">
    <property type="entry name" value="PAS domain"/>
    <property type="match status" value="1"/>
</dbReference>
<dbReference type="Pfam" id="PF00512">
    <property type="entry name" value="HisKA"/>
    <property type="match status" value="1"/>
</dbReference>